<dbReference type="PANTHER" id="PTHR43827:SF3">
    <property type="entry name" value="NADP-DEPENDENT OXIDOREDUCTASE DOMAIN-CONTAINING PROTEIN"/>
    <property type="match status" value="1"/>
</dbReference>
<evidence type="ECO:0000313" key="6">
    <source>
        <dbReference type="Proteomes" id="UP001148614"/>
    </source>
</evidence>
<keyword evidence="6" id="KW-1185">Reference proteome</keyword>
<accession>A0A9W8TIP2</accession>
<gene>
    <name evidence="5" type="ORF">NPX13_g9214</name>
</gene>
<evidence type="ECO:0000259" key="4">
    <source>
        <dbReference type="Pfam" id="PF00248"/>
    </source>
</evidence>
<comment type="caution">
    <text evidence="5">The sequence shown here is derived from an EMBL/GenBank/DDBJ whole genome shotgun (WGS) entry which is preliminary data.</text>
</comment>
<dbReference type="VEuPathDB" id="FungiDB:F4678DRAFT_325147"/>
<feature type="domain" description="NADP-dependent oxidoreductase" evidence="4">
    <location>
        <begin position="5"/>
        <end position="64"/>
    </location>
</feature>
<name>A0A9W8TIP2_9PEZI</name>
<dbReference type="Gene3D" id="3.20.20.100">
    <property type="entry name" value="NADP-dependent oxidoreductase domain"/>
    <property type="match status" value="1"/>
</dbReference>
<dbReference type="SUPFAM" id="SSF51430">
    <property type="entry name" value="NAD(P)-linked oxidoreductase"/>
    <property type="match status" value="1"/>
</dbReference>
<dbReference type="Proteomes" id="UP001148614">
    <property type="component" value="Unassembled WGS sequence"/>
</dbReference>
<dbReference type="InterPro" id="IPR036812">
    <property type="entry name" value="NAD(P)_OxRdtase_dom_sf"/>
</dbReference>
<dbReference type="Pfam" id="PF00248">
    <property type="entry name" value="Aldo_ket_red"/>
    <property type="match status" value="1"/>
</dbReference>
<evidence type="ECO:0000256" key="2">
    <source>
        <dbReference type="ARBA" id="ARBA00022857"/>
    </source>
</evidence>
<dbReference type="PANTHER" id="PTHR43827">
    <property type="entry name" value="2,5-DIKETO-D-GLUCONIC ACID REDUCTASE"/>
    <property type="match status" value="1"/>
</dbReference>
<dbReference type="EMBL" id="JANPWZ010002201">
    <property type="protein sequence ID" value="KAJ3560697.1"/>
    <property type="molecule type" value="Genomic_DNA"/>
</dbReference>
<dbReference type="InterPro" id="IPR020471">
    <property type="entry name" value="AKR"/>
</dbReference>
<dbReference type="GO" id="GO:0016616">
    <property type="term" value="F:oxidoreductase activity, acting on the CH-OH group of donors, NAD or NADP as acceptor"/>
    <property type="evidence" value="ECO:0007669"/>
    <property type="project" value="UniProtKB-ARBA"/>
</dbReference>
<comment type="similarity">
    <text evidence="1">Belongs to the aldo/keto reductase family.</text>
</comment>
<evidence type="ECO:0000256" key="3">
    <source>
        <dbReference type="ARBA" id="ARBA00023002"/>
    </source>
</evidence>
<proteinExistence type="inferred from homology"/>
<reference evidence="5" key="1">
    <citation type="submission" date="2022-07" db="EMBL/GenBank/DDBJ databases">
        <title>Genome Sequence of Xylaria arbuscula.</title>
        <authorList>
            <person name="Buettner E."/>
        </authorList>
    </citation>
    <scope>NUCLEOTIDE SEQUENCE</scope>
    <source>
        <strain evidence="5">VT107</strain>
    </source>
</reference>
<dbReference type="InterPro" id="IPR023210">
    <property type="entry name" value="NADP_OxRdtase_dom"/>
</dbReference>
<keyword evidence="2" id="KW-0521">NADP</keyword>
<sequence length="87" mass="9988">MEDDLIVEIAKKHGKEPSQILLRWATQRGLAVIPKTSRENIMAQNLDCTSFDLDQSEIDQITAKDPGSIRFNQPSNYFDTDKFWIFG</sequence>
<keyword evidence="3" id="KW-0560">Oxidoreductase</keyword>
<evidence type="ECO:0000313" key="5">
    <source>
        <dbReference type="EMBL" id="KAJ3560697.1"/>
    </source>
</evidence>
<organism evidence="5 6">
    <name type="scientific">Xylaria arbuscula</name>
    <dbReference type="NCBI Taxonomy" id="114810"/>
    <lineage>
        <taxon>Eukaryota</taxon>
        <taxon>Fungi</taxon>
        <taxon>Dikarya</taxon>
        <taxon>Ascomycota</taxon>
        <taxon>Pezizomycotina</taxon>
        <taxon>Sordariomycetes</taxon>
        <taxon>Xylariomycetidae</taxon>
        <taxon>Xylariales</taxon>
        <taxon>Xylariaceae</taxon>
        <taxon>Xylaria</taxon>
    </lineage>
</organism>
<evidence type="ECO:0000256" key="1">
    <source>
        <dbReference type="ARBA" id="ARBA00007905"/>
    </source>
</evidence>
<dbReference type="AlphaFoldDB" id="A0A9W8TIP2"/>
<protein>
    <recommendedName>
        <fullName evidence="4">NADP-dependent oxidoreductase domain-containing protein</fullName>
    </recommendedName>
</protein>